<evidence type="ECO:0000313" key="3">
    <source>
        <dbReference type="Proteomes" id="UP001266305"/>
    </source>
</evidence>
<evidence type="ECO:0000313" key="2">
    <source>
        <dbReference type="EMBL" id="KAK2089820.1"/>
    </source>
</evidence>
<evidence type="ECO:0000256" key="1">
    <source>
        <dbReference type="SAM" id="MobiDB-lite"/>
    </source>
</evidence>
<gene>
    <name evidence="2" type="primary">RRP1B</name>
    <name evidence="2" type="ORF">P7K49_032486</name>
</gene>
<proteinExistence type="predicted"/>
<accession>A0ABQ9TZ66</accession>
<feature type="compositionally biased region" description="Low complexity" evidence="1">
    <location>
        <begin position="36"/>
        <end position="56"/>
    </location>
</feature>
<sequence>MTAEFKKTDKSILVSPTGASRVAFDPEQRPLHGVLKTPTSSPASSPPVAKKPLTTTPRRRPRAVDFF</sequence>
<dbReference type="EMBL" id="JASSZA010000018">
    <property type="protein sequence ID" value="KAK2089820.1"/>
    <property type="molecule type" value="Genomic_DNA"/>
</dbReference>
<feature type="region of interest" description="Disordered" evidence="1">
    <location>
        <begin position="19"/>
        <end position="67"/>
    </location>
</feature>
<organism evidence="2 3">
    <name type="scientific">Saguinus oedipus</name>
    <name type="common">Cotton-top tamarin</name>
    <name type="synonym">Oedipomidas oedipus</name>
    <dbReference type="NCBI Taxonomy" id="9490"/>
    <lineage>
        <taxon>Eukaryota</taxon>
        <taxon>Metazoa</taxon>
        <taxon>Chordata</taxon>
        <taxon>Craniata</taxon>
        <taxon>Vertebrata</taxon>
        <taxon>Euteleostomi</taxon>
        <taxon>Mammalia</taxon>
        <taxon>Eutheria</taxon>
        <taxon>Euarchontoglires</taxon>
        <taxon>Primates</taxon>
        <taxon>Haplorrhini</taxon>
        <taxon>Platyrrhini</taxon>
        <taxon>Cebidae</taxon>
        <taxon>Callitrichinae</taxon>
        <taxon>Saguinus</taxon>
    </lineage>
</organism>
<reference evidence="2 3" key="1">
    <citation type="submission" date="2023-05" db="EMBL/GenBank/DDBJ databases">
        <title>B98-5 Cell Line De Novo Hybrid Assembly: An Optical Mapping Approach.</title>
        <authorList>
            <person name="Kananen K."/>
            <person name="Auerbach J.A."/>
            <person name="Kautto E."/>
            <person name="Blachly J.S."/>
        </authorList>
    </citation>
    <scope>NUCLEOTIDE SEQUENCE [LARGE SCALE GENOMIC DNA]</scope>
    <source>
        <strain evidence="2">B95-8</strain>
        <tissue evidence="2">Cell line</tissue>
    </source>
</reference>
<dbReference type="Proteomes" id="UP001266305">
    <property type="component" value="Unassembled WGS sequence"/>
</dbReference>
<comment type="caution">
    <text evidence="2">The sequence shown here is derived from an EMBL/GenBank/DDBJ whole genome shotgun (WGS) entry which is preliminary data.</text>
</comment>
<protein>
    <submittedName>
        <fullName evidence="2">Ribosomal RNA processing protein 1 B</fullName>
    </submittedName>
</protein>
<keyword evidence="3" id="KW-1185">Reference proteome</keyword>
<name>A0ABQ9TZ66_SAGOE</name>